<accession>A0ABD0C4P8</accession>
<dbReference type="EMBL" id="BTFR01000020">
    <property type="protein sequence ID" value="GMM15987.1"/>
    <property type="molecule type" value="Genomic_DNA"/>
</dbReference>
<sequence length="81" mass="9668">MVNIKGVRKEGRYRYGYIGNTSNFYNYWFDVACVKLEGRIIMIEAQVQLLHTLKMPYARVVQKETLVKRMCTLYRCIKIKL</sequence>
<proteinExistence type="predicted"/>
<organism evidence="1 4">
    <name type="scientific">Lactobacillus amylovorus subsp. animalium</name>
    <dbReference type="NCBI Taxonomy" id="3378536"/>
    <lineage>
        <taxon>Bacteria</taxon>
        <taxon>Bacillati</taxon>
        <taxon>Bacillota</taxon>
        <taxon>Bacilli</taxon>
        <taxon>Lactobacillales</taxon>
        <taxon>Lactobacillaceae</taxon>
        <taxon>Lactobacillus</taxon>
    </lineage>
</organism>
<dbReference type="AlphaFoldDB" id="A0ABD0C4P8"/>
<dbReference type="EMBL" id="BTFQ01000054">
    <property type="protein sequence ID" value="GMM14273.1"/>
    <property type="molecule type" value="Genomic_DNA"/>
</dbReference>
<evidence type="ECO:0000313" key="2">
    <source>
        <dbReference type="EMBL" id="GMM15987.1"/>
    </source>
</evidence>
<dbReference type="Proteomes" id="UP001332503">
    <property type="component" value="Unassembled WGS sequence"/>
</dbReference>
<evidence type="ECO:0000313" key="1">
    <source>
        <dbReference type="EMBL" id="GMM14273.1"/>
    </source>
</evidence>
<dbReference type="RefSeq" id="WP_338207448.1">
    <property type="nucleotide sequence ID" value="NZ_BTFQ01000054.1"/>
</dbReference>
<reference evidence="1" key="1">
    <citation type="submission" date="2023-06" db="EMBL/GenBank/DDBJ databases">
        <authorList>
            <person name="Tohno M."/>
            <person name="Tanizawa Y."/>
        </authorList>
    </citation>
    <scope>NUCLEOTIDE SEQUENCE</scope>
    <source>
        <strain evidence="2">BF125</strain>
        <strain evidence="1">BF186</strain>
    </source>
</reference>
<name>A0ABD0C4P8_LACAM</name>
<evidence type="ECO:0000313" key="3">
    <source>
        <dbReference type="Proteomes" id="UP001332503"/>
    </source>
</evidence>
<dbReference type="Proteomes" id="UP001346800">
    <property type="component" value="Unassembled WGS sequence"/>
</dbReference>
<gene>
    <name evidence="2" type="ORF">LABF125_11200</name>
    <name evidence="1" type="ORF">LABF186_13890</name>
</gene>
<comment type="caution">
    <text evidence="1">The sequence shown here is derived from an EMBL/GenBank/DDBJ whole genome shotgun (WGS) entry which is preliminary data.</text>
</comment>
<evidence type="ECO:0000313" key="4">
    <source>
        <dbReference type="Proteomes" id="UP001346800"/>
    </source>
</evidence>
<reference evidence="3 4" key="2">
    <citation type="journal article" date="2024" name="Int. J. Syst. Evol. Microbiol.">
        <title>Proposal of Lactobacillus amylovorus subsp. animalis subsp. nov. and an emended description of Lactobacillus amylovorus.</title>
        <authorList>
            <person name="Yamane K."/>
            <person name="Tanizawa Y."/>
            <person name="Kobayashi H."/>
            <person name="Kamizono T."/>
            <person name="Kojima Y."/>
            <person name="Takagi H."/>
            <person name="Tohno M."/>
        </authorList>
    </citation>
    <scope>NUCLEOTIDE SEQUENCE [LARGE SCALE GENOMIC DNA]</scope>
    <source>
        <strain evidence="2 3">BF125</strain>
        <strain evidence="1 4">BF186</strain>
    </source>
</reference>
<keyword evidence="3" id="KW-1185">Reference proteome</keyword>
<protein>
    <submittedName>
        <fullName evidence="1">Uncharacterized protein</fullName>
    </submittedName>
</protein>